<sequence length="102" mass="11897">MYWNSLLYIISYLAEIFSIYKVLLSYHLMPLPPIVRIKHRTCVRILSTLLPVAIGLVMFGVVAIRANCRTIPFCFPDFYLQHDIALAFRNSNFTRDVLNVQF</sequence>
<feature type="transmembrane region" description="Helical" evidence="1">
    <location>
        <begin position="45"/>
        <end position="64"/>
    </location>
</feature>
<organism evidence="2 3">
    <name type="scientific">Xenopus laevis</name>
    <name type="common">African clawed frog</name>
    <dbReference type="NCBI Taxonomy" id="8355"/>
    <lineage>
        <taxon>Eukaryota</taxon>
        <taxon>Metazoa</taxon>
        <taxon>Chordata</taxon>
        <taxon>Craniata</taxon>
        <taxon>Vertebrata</taxon>
        <taxon>Euteleostomi</taxon>
        <taxon>Amphibia</taxon>
        <taxon>Batrachia</taxon>
        <taxon>Anura</taxon>
        <taxon>Pipoidea</taxon>
        <taxon>Pipidae</taxon>
        <taxon>Xenopodinae</taxon>
        <taxon>Xenopus</taxon>
        <taxon>Xenopus</taxon>
    </lineage>
</organism>
<reference evidence="3" key="1">
    <citation type="journal article" date="2016" name="Nature">
        <title>Genome evolution in the allotetraploid frog Xenopus laevis.</title>
        <authorList>
            <person name="Session A.M."/>
            <person name="Uno Y."/>
            <person name="Kwon T."/>
            <person name="Chapman J.A."/>
            <person name="Toyoda A."/>
            <person name="Takahashi S."/>
            <person name="Fukui A."/>
            <person name="Hikosaka A."/>
            <person name="Suzuki A."/>
            <person name="Kondo M."/>
            <person name="van Heeringen S.J."/>
            <person name="Quigley I."/>
            <person name="Heinz S."/>
            <person name="Ogino H."/>
            <person name="Ochi H."/>
            <person name="Hellsten U."/>
            <person name="Lyons J.B."/>
            <person name="Simakov O."/>
            <person name="Putnam N."/>
            <person name="Stites J."/>
            <person name="Kuroki Y."/>
            <person name="Tanaka T."/>
            <person name="Michiue T."/>
            <person name="Watanabe M."/>
            <person name="Bogdanovic O."/>
            <person name="Lister R."/>
            <person name="Georgiou G."/>
            <person name="Paranjpe S.S."/>
            <person name="van Kruijsbergen I."/>
            <person name="Shu S."/>
            <person name="Carlson J."/>
            <person name="Kinoshita T."/>
            <person name="Ohta Y."/>
            <person name="Mawaribuchi S."/>
            <person name="Jenkins J."/>
            <person name="Grimwood J."/>
            <person name="Schmutz J."/>
            <person name="Mitros T."/>
            <person name="Mozaffari S.V."/>
            <person name="Suzuki Y."/>
            <person name="Haramoto Y."/>
            <person name="Yamamoto T.S."/>
            <person name="Takagi C."/>
            <person name="Heald R."/>
            <person name="Miller K."/>
            <person name="Haudenschild C."/>
            <person name="Kitzman J."/>
            <person name="Nakayama T."/>
            <person name="Izutsu Y."/>
            <person name="Robert J."/>
            <person name="Fortriede J."/>
            <person name="Burns K."/>
            <person name="Lotay V."/>
            <person name="Karimi K."/>
            <person name="Yasuoka Y."/>
            <person name="Dichmann D.S."/>
            <person name="Flajnik M.F."/>
            <person name="Houston D.W."/>
            <person name="Shendure J."/>
            <person name="DuPasquier L."/>
            <person name="Vize P.D."/>
            <person name="Zorn A.M."/>
            <person name="Ito M."/>
            <person name="Marcotte E.M."/>
            <person name="Wallingford J.B."/>
            <person name="Ito Y."/>
            <person name="Asashima M."/>
            <person name="Ueno N."/>
            <person name="Matsuda Y."/>
            <person name="Veenstra G.J."/>
            <person name="Fujiyama A."/>
            <person name="Harland R.M."/>
            <person name="Taira M."/>
            <person name="Rokhsar D.S."/>
        </authorList>
    </citation>
    <scope>NUCLEOTIDE SEQUENCE [LARGE SCALE GENOMIC DNA]</scope>
    <source>
        <strain evidence="3">J</strain>
    </source>
</reference>
<evidence type="ECO:0000313" key="3">
    <source>
        <dbReference type="Proteomes" id="UP000694892"/>
    </source>
</evidence>
<keyword evidence="1" id="KW-1133">Transmembrane helix</keyword>
<name>A0A974C7I2_XENLA</name>
<keyword evidence="1" id="KW-0472">Membrane</keyword>
<proteinExistence type="predicted"/>
<accession>A0A974C7I2</accession>
<evidence type="ECO:0000256" key="1">
    <source>
        <dbReference type="SAM" id="Phobius"/>
    </source>
</evidence>
<dbReference type="Proteomes" id="UP000694892">
    <property type="component" value="Chromosome 8L"/>
</dbReference>
<dbReference type="AlphaFoldDB" id="A0A974C7I2"/>
<dbReference type="EMBL" id="CM004480">
    <property type="protein sequence ID" value="OCT68006.1"/>
    <property type="molecule type" value="Genomic_DNA"/>
</dbReference>
<evidence type="ECO:0000313" key="2">
    <source>
        <dbReference type="EMBL" id="OCT68006.1"/>
    </source>
</evidence>
<keyword evidence="1" id="KW-0812">Transmembrane</keyword>
<gene>
    <name evidence="2" type="ORF">XELAEV_18039303mg</name>
</gene>
<protein>
    <submittedName>
        <fullName evidence="2">Uncharacterized protein</fullName>
    </submittedName>
</protein>
<feature type="transmembrane region" description="Helical" evidence="1">
    <location>
        <begin position="6"/>
        <end position="24"/>
    </location>
</feature>